<comment type="similarity">
    <text evidence="1">Belongs to the peptidase C40 family.</text>
</comment>
<reference evidence="9 10" key="1">
    <citation type="submission" date="2019-01" db="EMBL/GenBank/DDBJ databases">
        <title>Weissella sp. nov., a novel lactic acid bacterium isolated from animal feces.</title>
        <authorList>
            <person name="Wang L.-T."/>
        </authorList>
    </citation>
    <scope>NUCLEOTIDE SEQUENCE [LARGE SCALE GENOMIC DNA]</scope>
    <source>
        <strain evidence="9 10">8H-2</strain>
    </source>
</reference>
<keyword evidence="2" id="KW-0645">Protease</keyword>
<keyword evidence="10" id="KW-1185">Reference proteome</keyword>
<feature type="region of interest" description="Disordered" evidence="7">
    <location>
        <begin position="73"/>
        <end position="139"/>
    </location>
</feature>
<evidence type="ECO:0000313" key="9">
    <source>
        <dbReference type="EMBL" id="TYC50068.1"/>
    </source>
</evidence>
<dbReference type="PROSITE" id="PS51782">
    <property type="entry name" value="LYSM"/>
    <property type="match status" value="1"/>
</dbReference>
<dbReference type="OrthoDB" id="1654978at2"/>
<dbReference type="RefSeq" id="WP_148622149.1">
    <property type="nucleotide sequence ID" value="NZ_SDGZ01000010.1"/>
</dbReference>
<proteinExistence type="inferred from homology"/>
<keyword evidence="5" id="KW-0378">Hydrolase</keyword>
<feature type="domain" description="LysM" evidence="8">
    <location>
        <begin position="146"/>
        <end position="189"/>
    </location>
</feature>
<dbReference type="Gene3D" id="3.10.350.10">
    <property type="entry name" value="LysM domain"/>
    <property type="match status" value="1"/>
</dbReference>
<dbReference type="InterPro" id="IPR018392">
    <property type="entry name" value="LysM"/>
</dbReference>
<evidence type="ECO:0000256" key="3">
    <source>
        <dbReference type="ARBA" id="ARBA00022729"/>
    </source>
</evidence>
<feature type="compositionally biased region" description="Polar residues" evidence="7">
    <location>
        <begin position="46"/>
        <end position="57"/>
    </location>
</feature>
<name>A0A6C2C7V4_9LACO</name>
<dbReference type="SUPFAM" id="SSF54001">
    <property type="entry name" value="Cysteine proteinases"/>
    <property type="match status" value="1"/>
</dbReference>
<evidence type="ECO:0000256" key="2">
    <source>
        <dbReference type="ARBA" id="ARBA00022670"/>
    </source>
</evidence>
<dbReference type="InterPro" id="IPR000064">
    <property type="entry name" value="NLP_P60_dom"/>
</dbReference>
<evidence type="ECO:0000256" key="6">
    <source>
        <dbReference type="ARBA" id="ARBA00022807"/>
    </source>
</evidence>
<dbReference type="InterPro" id="IPR036779">
    <property type="entry name" value="LysM_dom_sf"/>
</dbReference>
<organism evidence="9 10">
    <name type="scientific">Weissella muntiaci</name>
    <dbReference type="NCBI Taxonomy" id="2508881"/>
    <lineage>
        <taxon>Bacteria</taxon>
        <taxon>Bacillati</taxon>
        <taxon>Bacillota</taxon>
        <taxon>Bacilli</taxon>
        <taxon>Lactobacillales</taxon>
        <taxon>Lactobacillaceae</taxon>
        <taxon>Weissella</taxon>
    </lineage>
</organism>
<evidence type="ECO:0000256" key="1">
    <source>
        <dbReference type="ARBA" id="ARBA00007074"/>
    </source>
</evidence>
<dbReference type="GO" id="GO:0006508">
    <property type="term" value="P:proteolysis"/>
    <property type="evidence" value="ECO:0007669"/>
    <property type="project" value="UniProtKB-KW"/>
</dbReference>
<dbReference type="Proteomes" id="UP000371977">
    <property type="component" value="Unassembled WGS sequence"/>
</dbReference>
<dbReference type="EMBL" id="SDGZ01000010">
    <property type="protein sequence ID" value="TYC50068.1"/>
    <property type="molecule type" value="Genomic_DNA"/>
</dbReference>
<feature type="region of interest" description="Disordered" evidence="7">
    <location>
        <begin position="39"/>
        <end position="60"/>
    </location>
</feature>
<accession>A0A6C2C7V4</accession>
<dbReference type="SMART" id="SM00257">
    <property type="entry name" value="LysM"/>
    <property type="match status" value="1"/>
</dbReference>
<sequence>MGKVSKRTVFAGVAGTIGVVATTQIPGVQAAVEKLAEGQVSDPATEATSQTKNTFAKVSSADDKTNVRTATQVAQSQEKKATSKQNGMVVEKDQTDNAVVTVDKSASSQSTSSEAATATPSEAPVTPAESAAIASTTPQVKPANTVQVTIQDGDTLTAIATQFGVTVNDIVAANQTDLSLLQIGTVIYVPDANDSTNVATGESNSNNSLTDAEKSDVVSVAQTMANEQVTGISAATFVSQVFAQAGITLPASTIALEGSSTISTDTSSAQAGDLLFWGTQGASYNVAISLGGNLYIGVSLETGQVQFASFDATNGPSFIGSVN</sequence>
<evidence type="ECO:0000256" key="7">
    <source>
        <dbReference type="SAM" id="MobiDB-lite"/>
    </source>
</evidence>
<dbReference type="SUPFAM" id="SSF54106">
    <property type="entry name" value="LysM domain"/>
    <property type="match status" value="1"/>
</dbReference>
<dbReference type="Pfam" id="PF00877">
    <property type="entry name" value="NLPC_P60"/>
    <property type="match status" value="1"/>
</dbReference>
<evidence type="ECO:0000313" key="10">
    <source>
        <dbReference type="Proteomes" id="UP000371977"/>
    </source>
</evidence>
<dbReference type="CDD" id="cd00118">
    <property type="entry name" value="LysM"/>
    <property type="match status" value="1"/>
</dbReference>
<dbReference type="Gene3D" id="3.90.1720.10">
    <property type="entry name" value="endopeptidase domain like (from Nostoc punctiforme)"/>
    <property type="match status" value="1"/>
</dbReference>
<evidence type="ECO:0000259" key="8">
    <source>
        <dbReference type="PROSITE" id="PS51782"/>
    </source>
</evidence>
<keyword evidence="6" id="KW-0788">Thiol protease</keyword>
<evidence type="ECO:0000256" key="5">
    <source>
        <dbReference type="ARBA" id="ARBA00022801"/>
    </source>
</evidence>
<dbReference type="GO" id="GO:0008234">
    <property type="term" value="F:cysteine-type peptidase activity"/>
    <property type="evidence" value="ECO:0007669"/>
    <property type="project" value="UniProtKB-KW"/>
</dbReference>
<gene>
    <name evidence="9" type="ORF">ESZ50_03170</name>
</gene>
<keyword evidence="3" id="KW-0732">Signal</keyword>
<comment type="caution">
    <text evidence="9">The sequence shown here is derived from an EMBL/GenBank/DDBJ whole genome shotgun (WGS) entry which is preliminary data.</text>
</comment>
<feature type="compositionally biased region" description="Low complexity" evidence="7">
    <location>
        <begin position="105"/>
        <end position="129"/>
    </location>
</feature>
<protein>
    <submittedName>
        <fullName evidence="9">LysM peptidoglycan-binding domain-containing protein</fullName>
    </submittedName>
</protein>
<dbReference type="AlphaFoldDB" id="A0A6C2C7V4"/>
<keyword evidence="4" id="KW-0677">Repeat</keyword>
<dbReference type="Pfam" id="PF01476">
    <property type="entry name" value="LysM"/>
    <property type="match status" value="1"/>
</dbReference>
<dbReference type="InterPro" id="IPR038765">
    <property type="entry name" value="Papain-like_cys_pep_sf"/>
</dbReference>
<evidence type="ECO:0000256" key="4">
    <source>
        <dbReference type="ARBA" id="ARBA00022737"/>
    </source>
</evidence>